<organism evidence="1 2">
    <name type="scientific">Prochlorococcus marinus str. GP2</name>
    <dbReference type="NCBI Taxonomy" id="59925"/>
    <lineage>
        <taxon>Bacteria</taxon>
        <taxon>Bacillati</taxon>
        <taxon>Cyanobacteriota</taxon>
        <taxon>Cyanophyceae</taxon>
        <taxon>Synechococcales</taxon>
        <taxon>Prochlorococcaceae</taxon>
        <taxon>Prochlorococcus</taxon>
    </lineage>
</organism>
<evidence type="ECO:0000313" key="1">
    <source>
        <dbReference type="EMBL" id="KGF88646.1"/>
    </source>
</evidence>
<dbReference type="EMBL" id="JNAH01000003">
    <property type="protein sequence ID" value="KGF88646.1"/>
    <property type="molecule type" value="Genomic_DNA"/>
</dbReference>
<proteinExistence type="predicted"/>
<dbReference type="Proteomes" id="UP000030598">
    <property type="component" value="Unassembled WGS sequence"/>
</dbReference>
<protein>
    <submittedName>
        <fullName evidence="1">Uncharacterized protein</fullName>
    </submittedName>
</protein>
<accession>A0A0A1ZJG2</accession>
<comment type="caution">
    <text evidence="1">The sequence shown here is derived from an EMBL/GenBank/DDBJ whole genome shotgun (WGS) entry which is preliminary data.</text>
</comment>
<reference evidence="2" key="1">
    <citation type="journal article" date="2014" name="Sci. Data">
        <title>Genomes of diverse isolates of the marine cyanobacterium Prochlorococcus.</title>
        <authorList>
            <person name="Biller S."/>
            <person name="Berube P."/>
            <person name="Thompson J."/>
            <person name="Kelly L."/>
            <person name="Roggensack S."/>
            <person name="Awad L."/>
            <person name="Roache-Johnson K."/>
            <person name="Ding H."/>
            <person name="Giovannoni S.J."/>
            <person name="Moore L.R."/>
            <person name="Chisholm S.W."/>
        </authorList>
    </citation>
    <scope>NUCLEOTIDE SEQUENCE [LARGE SCALE GENOMIC DNA]</scope>
    <source>
        <strain evidence="2">GP2</strain>
    </source>
</reference>
<name>A0A0A1ZJG2_PROMR</name>
<dbReference type="AlphaFoldDB" id="A0A0A1ZJG2"/>
<sequence>MIPFELSFSLYSLYFLEMQVPLIKKISNYLIYNFFNFLRK</sequence>
<gene>
    <name evidence="1" type="ORF">EU91_0581</name>
</gene>
<evidence type="ECO:0000313" key="2">
    <source>
        <dbReference type="Proteomes" id="UP000030598"/>
    </source>
</evidence>